<feature type="region of interest" description="Disordered" evidence="1">
    <location>
        <begin position="68"/>
        <end position="95"/>
    </location>
</feature>
<proteinExistence type="predicted"/>
<dbReference type="AlphaFoldDB" id="A0A9W6Z534"/>
<keyword evidence="4" id="KW-1185">Reference proteome</keyword>
<protein>
    <submittedName>
        <fullName evidence="3">Uncharacterized protein</fullName>
    </submittedName>
</protein>
<keyword evidence="2" id="KW-0812">Transmembrane</keyword>
<evidence type="ECO:0000256" key="2">
    <source>
        <dbReference type="SAM" id="Phobius"/>
    </source>
</evidence>
<dbReference type="OrthoDB" id="198618at2759"/>
<organism evidence="3 4">
    <name type="scientific">Triparma laevis f. longispina</name>
    <dbReference type="NCBI Taxonomy" id="1714387"/>
    <lineage>
        <taxon>Eukaryota</taxon>
        <taxon>Sar</taxon>
        <taxon>Stramenopiles</taxon>
        <taxon>Ochrophyta</taxon>
        <taxon>Bolidophyceae</taxon>
        <taxon>Parmales</taxon>
        <taxon>Triparmaceae</taxon>
        <taxon>Triparma</taxon>
    </lineage>
</organism>
<dbReference type="Proteomes" id="UP001165122">
    <property type="component" value="Unassembled WGS sequence"/>
</dbReference>
<sequence>MASQGGANGKVIVGAVVAVLGAAVGIGQVYLPYFSPQSEIRRDGNSLGKEAKEAEIARRKKFIADAKKSGVKAPGSMWGNMNSKAKKENENDRKF</sequence>
<evidence type="ECO:0000313" key="3">
    <source>
        <dbReference type="EMBL" id="GMH47444.1"/>
    </source>
</evidence>
<dbReference type="EMBL" id="BRXW01000356">
    <property type="protein sequence ID" value="GMH47444.1"/>
    <property type="molecule type" value="Genomic_DNA"/>
</dbReference>
<accession>A0A9W6Z534</accession>
<comment type="caution">
    <text evidence="3">The sequence shown here is derived from an EMBL/GenBank/DDBJ whole genome shotgun (WGS) entry which is preliminary data.</text>
</comment>
<gene>
    <name evidence="3" type="ORF">TrLO_g2705</name>
</gene>
<reference evidence="4" key="1">
    <citation type="journal article" date="2023" name="Commun. Biol.">
        <title>Genome analysis of Parmales, the sister group of diatoms, reveals the evolutionary specialization of diatoms from phago-mixotrophs to photoautotrophs.</title>
        <authorList>
            <person name="Ban H."/>
            <person name="Sato S."/>
            <person name="Yoshikawa S."/>
            <person name="Yamada K."/>
            <person name="Nakamura Y."/>
            <person name="Ichinomiya M."/>
            <person name="Sato N."/>
            <person name="Blanc-Mathieu R."/>
            <person name="Endo H."/>
            <person name="Kuwata A."/>
            <person name="Ogata H."/>
        </authorList>
    </citation>
    <scope>NUCLEOTIDE SEQUENCE [LARGE SCALE GENOMIC DNA]</scope>
    <source>
        <strain evidence="4">NIES 3700</strain>
    </source>
</reference>
<feature type="compositionally biased region" description="Basic and acidic residues" evidence="1">
    <location>
        <begin position="85"/>
        <end position="95"/>
    </location>
</feature>
<feature type="transmembrane region" description="Helical" evidence="2">
    <location>
        <begin position="12"/>
        <end position="33"/>
    </location>
</feature>
<keyword evidence="2" id="KW-1133">Transmembrane helix</keyword>
<keyword evidence="2" id="KW-0472">Membrane</keyword>
<evidence type="ECO:0000256" key="1">
    <source>
        <dbReference type="SAM" id="MobiDB-lite"/>
    </source>
</evidence>
<name>A0A9W6Z534_9STRA</name>
<evidence type="ECO:0000313" key="4">
    <source>
        <dbReference type="Proteomes" id="UP001165122"/>
    </source>
</evidence>